<name>A0A0L0D341_THETB</name>
<dbReference type="EMBL" id="GL349443">
    <property type="protein sequence ID" value="KNC46570.1"/>
    <property type="molecule type" value="Genomic_DNA"/>
</dbReference>
<evidence type="ECO:0000259" key="1">
    <source>
        <dbReference type="Pfam" id="PF12456"/>
    </source>
</evidence>
<dbReference type="OrthoDB" id="10012704at2759"/>
<evidence type="ECO:0000313" key="3">
    <source>
        <dbReference type="Proteomes" id="UP000054408"/>
    </source>
</evidence>
<dbReference type="RefSeq" id="XP_013760347.1">
    <property type="nucleotide sequence ID" value="XM_013904893.1"/>
</dbReference>
<gene>
    <name evidence="2" type="ORF">AMSG_03005</name>
</gene>
<feature type="domain" description="Inositol phosphatase" evidence="1">
    <location>
        <begin position="7"/>
        <end position="90"/>
    </location>
</feature>
<organism evidence="2 3">
    <name type="scientific">Thecamonas trahens ATCC 50062</name>
    <dbReference type="NCBI Taxonomy" id="461836"/>
    <lineage>
        <taxon>Eukaryota</taxon>
        <taxon>Apusozoa</taxon>
        <taxon>Apusomonadida</taxon>
        <taxon>Apusomonadidae</taxon>
        <taxon>Thecamonas</taxon>
    </lineage>
</organism>
<dbReference type="GeneID" id="25562646"/>
<reference evidence="2 3" key="1">
    <citation type="submission" date="2010-05" db="EMBL/GenBank/DDBJ databases">
        <title>The Genome Sequence of Thecamonas trahens ATCC 50062.</title>
        <authorList>
            <consortium name="The Broad Institute Genome Sequencing Platform"/>
            <person name="Russ C."/>
            <person name="Cuomo C."/>
            <person name="Shea T."/>
            <person name="Young S.K."/>
            <person name="Zeng Q."/>
            <person name="Koehrsen M."/>
            <person name="Haas B."/>
            <person name="Borodovsky M."/>
            <person name="Guigo R."/>
            <person name="Alvarado L."/>
            <person name="Berlin A."/>
            <person name="Bochicchio J."/>
            <person name="Borenstein D."/>
            <person name="Chapman S."/>
            <person name="Chen Z."/>
            <person name="Freedman E."/>
            <person name="Gellesch M."/>
            <person name="Goldberg J."/>
            <person name="Griggs A."/>
            <person name="Gujja S."/>
            <person name="Heilman E."/>
            <person name="Heiman D."/>
            <person name="Hepburn T."/>
            <person name="Howarth C."/>
            <person name="Jen D."/>
            <person name="Larson L."/>
            <person name="Mehta T."/>
            <person name="Park D."/>
            <person name="Pearson M."/>
            <person name="Roberts A."/>
            <person name="Saif S."/>
            <person name="Shenoy N."/>
            <person name="Sisk P."/>
            <person name="Stolte C."/>
            <person name="Sykes S."/>
            <person name="Thomson T."/>
            <person name="Walk T."/>
            <person name="White J."/>
            <person name="Yandava C."/>
            <person name="Burger G."/>
            <person name="Gray M.W."/>
            <person name="Holland P.W.H."/>
            <person name="King N."/>
            <person name="Lang F.B.F."/>
            <person name="Roger A.J."/>
            <person name="Ruiz-Trillo I."/>
            <person name="Lander E."/>
            <person name="Nusbaum C."/>
        </authorList>
    </citation>
    <scope>NUCLEOTIDE SEQUENCE [LARGE SCALE GENOMIC DNA]</scope>
    <source>
        <strain evidence="2 3">ATCC 50062</strain>
    </source>
</reference>
<protein>
    <recommendedName>
        <fullName evidence="1">Inositol phosphatase domain-containing protein</fullName>
    </recommendedName>
</protein>
<dbReference type="Pfam" id="PF12456">
    <property type="entry name" value="hSac2"/>
    <property type="match status" value="1"/>
</dbReference>
<dbReference type="InterPro" id="IPR022158">
    <property type="entry name" value="Inositol_phosphatase"/>
</dbReference>
<keyword evidence="3" id="KW-1185">Reference proteome</keyword>
<dbReference type="Proteomes" id="UP000054408">
    <property type="component" value="Unassembled WGS sequence"/>
</dbReference>
<dbReference type="AlphaFoldDB" id="A0A0L0D341"/>
<evidence type="ECO:0000313" key="2">
    <source>
        <dbReference type="EMBL" id="KNC46570.1"/>
    </source>
</evidence>
<accession>A0A0L0D341</accession>
<proteinExistence type="predicted"/>
<sequence>MAAETSSSGAVAECRVVVEAGEEFVDGWEVVSINQWDVEQVRVLILSTAALYRIKYKASSGEILHHHRQPLDDICRIQIGRFVFGTFAVARLFRSAADEDGIVGLRIFSAEHRGGSSLLDEAQPFRTYRAARAALVDLASPDALVRSIADAILVAQDEALGRRCTLDEFDIKRSNVLGPLSVVRNKLSGV</sequence>